<evidence type="ECO:0000313" key="2">
    <source>
        <dbReference type="Proteomes" id="UP000199446"/>
    </source>
</evidence>
<accession>A0A1G7KCH3</accession>
<name>A0A1G7KCH3_9DEIN</name>
<gene>
    <name evidence="1" type="ORF">SAMN04488243_14318</name>
</gene>
<reference evidence="2" key="1">
    <citation type="submission" date="2016-10" db="EMBL/GenBank/DDBJ databases">
        <authorList>
            <person name="Varghese N."/>
            <person name="Submissions S."/>
        </authorList>
    </citation>
    <scope>NUCLEOTIDE SEQUENCE [LARGE SCALE GENOMIC DNA]</scope>
    <source>
        <strain evidence="2">CGMCC 1.6992</strain>
    </source>
</reference>
<dbReference type="InterPro" id="IPR027396">
    <property type="entry name" value="DsrEFH-like"/>
</dbReference>
<dbReference type="STRING" id="482827.SAMN04488243_14318"/>
<dbReference type="Gene3D" id="3.40.1260.10">
    <property type="entry name" value="DsrEFH-like"/>
    <property type="match status" value="1"/>
</dbReference>
<dbReference type="Proteomes" id="UP000199446">
    <property type="component" value="Unassembled WGS sequence"/>
</dbReference>
<organism evidence="1 2">
    <name type="scientific">Thermus arciformis</name>
    <dbReference type="NCBI Taxonomy" id="482827"/>
    <lineage>
        <taxon>Bacteria</taxon>
        <taxon>Thermotogati</taxon>
        <taxon>Deinococcota</taxon>
        <taxon>Deinococci</taxon>
        <taxon>Thermales</taxon>
        <taxon>Thermaceae</taxon>
        <taxon>Thermus</taxon>
    </lineage>
</organism>
<evidence type="ECO:0000313" key="1">
    <source>
        <dbReference type="EMBL" id="SDF34751.1"/>
    </source>
</evidence>
<protein>
    <submittedName>
        <fullName evidence="1">Uncharacterized protein</fullName>
    </submittedName>
</protein>
<sequence length="46" mass="5075">MPPVHRLLHITLDTTLRPDDFLKWVPSGVGALGELQAKGYAYIKVG</sequence>
<dbReference type="EMBL" id="FNBC01000043">
    <property type="protein sequence ID" value="SDF34751.1"/>
    <property type="molecule type" value="Genomic_DNA"/>
</dbReference>
<dbReference type="AlphaFoldDB" id="A0A1G7KCH3"/>
<keyword evidence="2" id="KW-1185">Reference proteome</keyword>
<proteinExistence type="predicted"/>